<dbReference type="OrthoDB" id="14319at2"/>
<dbReference type="InterPro" id="IPR007060">
    <property type="entry name" value="FtsL/DivIC"/>
</dbReference>
<proteinExistence type="predicted"/>
<dbReference type="AlphaFoldDB" id="A0A1G5AJP5"/>
<dbReference type="RefSeq" id="WP_091538856.1">
    <property type="nucleotide sequence ID" value="NZ_FMUS01000001.1"/>
</dbReference>
<keyword evidence="2" id="KW-1133">Transmembrane helix</keyword>
<accession>A0A1G5AJP5</accession>
<organism evidence="3 4">
    <name type="scientific">Alkaliphilus peptidifermentans DSM 18978</name>
    <dbReference type="NCBI Taxonomy" id="1120976"/>
    <lineage>
        <taxon>Bacteria</taxon>
        <taxon>Bacillati</taxon>
        <taxon>Bacillota</taxon>
        <taxon>Clostridia</taxon>
        <taxon>Peptostreptococcales</taxon>
        <taxon>Natronincolaceae</taxon>
        <taxon>Alkaliphilus</taxon>
    </lineage>
</organism>
<keyword evidence="2" id="KW-0812">Transmembrane</keyword>
<name>A0A1G5AJP5_9FIRM</name>
<evidence type="ECO:0000313" key="3">
    <source>
        <dbReference type="EMBL" id="SCX78081.1"/>
    </source>
</evidence>
<keyword evidence="2" id="KW-0472">Membrane</keyword>
<reference evidence="3 4" key="1">
    <citation type="submission" date="2016-10" db="EMBL/GenBank/DDBJ databases">
        <authorList>
            <person name="de Groot N.N."/>
        </authorList>
    </citation>
    <scope>NUCLEOTIDE SEQUENCE [LARGE SCALE GENOMIC DNA]</scope>
    <source>
        <strain evidence="3 4">DSM 18978</strain>
    </source>
</reference>
<keyword evidence="4" id="KW-1185">Reference proteome</keyword>
<dbReference type="GO" id="GO:0051301">
    <property type="term" value="P:cell division"/>
    <property type="evidence" value="ECO:0007669"/>
    <property type="project" value="UniProtKB-KW"/>
</dbReference>
<keyword evidence="3" id="KW-0131">Cell cycle</keyword>
<keyword evidence="1" id="KW-0175">Coiled coil</keyword>
<evidence type="ECO:0000256" key="2">
    <source>
        <dbReference type="SAM" id="Phobius"/>
    </source>
</evidence>
<feature type="transmembrane region" description="Helical" evidence="2">
    <location>
        <begin position="12"/>
        <end position="30"/>
    </location>
</feature>
<sequence>MAKKKRRRFSGTIMMLLPILLCGYVLFTLFEQQKEMAELKRQEAYYLEKIDKAEKEIEDINYRIENADSDEHIEKVAREQLKMIGSDEIIFIDMGKGGN</sequence>
<evidence type="ECO:0000256" key="1">
    <source>
        <dbReference type="SAM" id="Coils"/>
    </source>
</evidence>
<protein>
    <submittedName>
        <fullName evidence="3">Cell division protein DivIC</fullName>
    </submittedName>
</protein>
<keyword evidence="3" id="KW-0132">Cell division</keyword>
<dbReference type="EMBL" id="FMUS01000001">
    <property type="protein sequence ID" value="SCX78081.1"/>
    <property type="molecule type" value="Genomic_DNA"/>
</dbReference>
<evidence type="ECO:0000313" key="4">
    <source>
        <dbReference type="Proteomes" id="UP000198636"/>
    </source>
</evidence>
<feature type="coiled-coil region" evidence="1">
    <location>
        <begin position="36"/>
        <end position="70"/>
    </location>
</feature>
<dbReference type="STRING" id="1120976.SAMN03080606_00166"/>
<gene>
    <name evidence="3" type="ORF">SAMN03080606_00166</name>
</gene>
<dbReference type="Proteomes" id="UP000198636">
    <property type="component" value="Unassembled WGS sequence"/>
</dbReference>
<dbReference type="Pfam" id="PF04977">
    <property type="entry name" value="DivIC"/>
    <property type="match status" value="1"/>
</dbReference>